<feature type="transmembrane region" description="Helical" evidence="5">
    <location>
        <begin position="6"/>
        <end position="28"/>
    </location>
</feature>
<accession>A0AAJ4XLF5</accession>
<keyword evidence="2 5" id="KW-0812">Transmembrane</keyword>
<dbReference type="EMBL" id="OAPG01000007">
    <property type="protein sequence ID" value="SNX84740.1"/>
    <property type="molecule type" value="Genomic_DNA"/>
</dbReference>
<dbReference type="AlphaFoldDB" id="A0AAJ4XLF5"/>
<evidence type="ECO:0000256" key="3">
    <source>
        <dbReference type="ARBA" id="ARBA00022989"/>
    </source>
</evidence>
<keyword evidence="7" id="KW-1185">Reference proteome</keyword>
<sequence>MYCLRYFLLIFPQSSPYFLVLFLFSFALHSQPCMYCALILTGLFTTSSNWYGSKSTIVHLNSSNTTTPASTNSTLLRASYGWLDLGLSGGNGFLSLIARPGSSSIAAQGISLEQQDPFYRFAIPWSETSVQIPKRFYVGLGKYQGLGVWVDLGSGLSGNAPPPTASTEFNANLAFPNQAQHYEL</sequence>
<evidence type="ECO:0000313" key="7">
    <source>
        <dbReference type="Proteomes" id="UP001294444"/>
    </source>
</evidence>
<dbReference type="SMART" id="SM01396">
    <property type="entry name" value="BC10"/>
    <property type="match status" value="1"/>
</dbReference>
<evidence type="ECO:0000313" key="6">
    <source>
        <dbReference type="EMBL" id="SNX84740.1"/>
    </source>
</evidence>
<keyword evidence="4 5" id="KW-0472">Membrane</keyword>
<name>A0AAJ4XLF5_9BASI</name>
<protein>
    <submittedName>
        <fullName evidence="6">Uncharacterized protein</fullName>
    </submittedName>
</protein>
<dbReference type="GO" id="GO:0016020">
    <property type="term" value="C:membrane"/>
    <property type="evidence" value="ECO:0007669"/>
    <property type="project" value="UniProtKB-SubCell"/>
</dbReference>
<comment type="caution">
    <text evidence="6">The sequence shown here is derived from an EMBL/GenBank/DDBJ whole genome shotgun (WGS) entry which is preliminary data.</text>
</comment>
<comment type="subcellular location">
    <subcellularLocation>
        <location evidence="1">Membrane</location>
    </subcellularLocation>
</comment>
<evidence type="ECO:0000256" key="1">
    <source>
        <dbReference type="ARBA" id="ARBA00004370"/>
    </source>
</evidence>
<dbReference type="PANTHER" id="PTHR13259">
    <property type="entry name" value="BLADDER CANCER 10 KD PROTEIN HOMOLOG"/>
    <property type="match status" value="1"/>
</dbReference>
<dbReference type="Pfam" id="PF06726">
    <property type="entry name" value="BC10"/>
    <property type="match status" value="1"/>
</dbReference>
<evidence type="ECO:0000256" key="4">
    <source>
        <dbReference type="ARBA" id="ARBA00023136"/>
    </source>
</evidence>
<proteinExistence type="predicted"/>
<dbReference type="Proteomes" id="UP001294444">
    <property type="component" value="Unassembled WGS sequence"/>
</dbReference>
<reference evidence="6" key="1">
    <citation type="submission" date="2023-10" db="EMBL/GenBank/DDBJ databases">
        <authorList>
            <person name="Guldener U."/>
        </authorList>
    </citation>
    <scope>NUCLEOTIDE SEQUENCE</scope>
    <source>
        <strain evidence="6">Mp4</strain>
    </source>
</reference>
<gene>
    <name evidence="6" type="ORF">MEPE_03449</name>
</gene>
<dbReference type="InterPro" id="IPR009598">
    <property type="entry name" value="BCALP"/>
</dbReference>
<evidence type="ECO:0000256" key="2">
    <source>
        <dbReference type="ARBA" id="ARBA00022692"/>
    </source>
</evidence>
<keyword evidence="3 5" id="KW-1133">Transmembrane helix</keyword>
<organism evidence="6 7">
    <name type="scientific">Melanopsichium pennsylvanicum</name>
    <dbReference type="NCBI Taxonomy" id="63383"/>
    <lineage>
        <taxon>Eukaryota</taxon>
        <taxon>Fungi</taxon>
        <taxon>Dikarya</taxon>
        <taxon>Basidiomycota</taxon>
        <taxon>Ustilaginomycotina</taxon>
        <taxon>Ustilaginomycetes</taxon>
        <taxon>Ustilaginales</taxon>
        <taxon>Ustilaginaceae</taxon>
        <taxon>Melanopsichium</taxon>
    </lineage>
</organism>
<dbReference type="PANTHER" id="PTHR13259:SF1">
    <property type="entry name" value="BLADDER CANCER-ASSOCIATED PROTEIN"/>
    <property type="match status" value="1"/>
</dbReference>
<evidence type="ECO:0000256" key="5">
    <source>
        <dbReference type="SAM" id="Phobius"/>
    </source>
</evidence>